<feature type="compositionally biased region" description="Polar residues" evidence="1">
    <location>
        <begin position="1"/>
        <end position="11"/>
    </location>
</feature>
<name>A0A2A9P9H9_OPHUN</name>
<proteinExistence type="predicted"/>
<reference evidence="2 3" key="1">
    <citation type="journal article" date="2015" name="BMC Genomics">
        <title>Gene expression during zombie ant biting behavior reflects the complexity underlying fungal parasitic behavioral manipulation.</title>
        <authorList>
            <person name="de Bekker C."/>
            <person name="Ohm R.A."/>
            <person name="Loreto R.G."/>
            <person name="Sebastian A."/>
            <person name="Albert I."/>
            <person name="Merrow M."/>
            <person name="Brachmann A."/>
            <person name="Hughes D.P."/>
        </authorList>
    </citation>
    <scope>NUCLEOTIDE SEQUENCE [LARGE SCALE GENOMIC DNA]</scope>
    <source>
        <strain evidence="2 3">SC16a</strain>
    </source>
</reference>
<feature type="region of interest" description="Disordered" evidence="1">
    <location>
        <begin position="84"/>
        <end position="103"/>
    </location>
</feature>
<evidence type="ECO:0000313" key="3">
    <source>
        <dbReference type="Proteomes" id="UP000037136"/>
    </source>
</evidence>
<reference evidence="2 3" key="2">
    <citation type="journal article" date="2017" name="Sci. Rep.">
        <title>Ant-infecting Ophiocordyceps genomes reveal a high diversity of potential behavioral manipulation genes and a possible major role for enterotoxins.</title>
        <authorList>
            <person name="de Bekker C."/>
            <person name="Ohm R.A."/>
            <person name="Evans H.C."/>
            <person name="Brachmann A."/>
            <person name="Hughes D.P."/>
        </authorList>
    </citation>
    <scope>NUCLEOTIDE SEQUENCE [LARGE SCALE GENOMIC DNA]</scope>
    <source>
        <strain evidence="2 3">SC16a</strain>
    </source>
</reference>
<gene>
    <name evidence="2" type="ORF">XA68_14337</name>
</gene>
<dbReference type="EMBL" id="LAZP02000345">
    <property type="protein sequence ID" value="PFH57958.1"/>
    <property type="molecule type" value="Genomic_DNA"/>
</dbReference>
<evidence type="ECO:0000256" key="1">
    <source>
        <dbReference type="SAM" id="MobiDB-lite"/>
    </source>
</evidence>
<organism evidence="2 3">
    <name type="scientific">Ophiocordyceps unilateralis</name>
    <name type="common">Zombie-ant fungus</name>
    <name type="synonym">Torrubia unilateralis</name>
    <dbReference type="NCBI Taxonomy" id="268505"/>
    <lineage>
        <taxon>Eukaryota</taxon>
        <taxon>Fungi</taxon>
        <taxon>Dikarya</taxon>
        <taxon>Ascomycota</taxon>
        <taxon>Pezizomycotina</taxon>
        <taxon>Sordariomycetes</taxon>
        <taxon>Hypocreomycetidae</taxon>
        <taxon>Hypocreales</taxon>
        <taxon>Ophiocordycipitaceae</taxon>
        <taxon>Ophiocordyceps</taxon>
    </lineage>
</organism>
<protein>
    <submittedName>
        <fullName evidence="2">Uncharacterized protein</fullName>
    </submittedName>
</protein>
<sequence length="103" mass="10732">MVPSAKASTSADIGPASTAETGQPQSVDPKIAKLQSLQVHNFWPLSGTFCLQPILVATTQPMARSSPPCSIRLDLSPCSRYTRPAAATRPGAPLFASKTPPAS</sequence>
<feature type="region of interest" description="Disordered" evidence="1">
    <location>
        <begin position="1"/>
        <end position="27"/>
    </location>
</feature>
<comment type="caution">
    <text evidence="2">The sequence shown here is derived from an EMBL/GenBank/DDBJ whole genome shotgun (WGS) entry which is preliminary data.</text>
</comment>
<dbReference type="Proteomes" id="UP000037136">
    <property type="component" value="Unassembled WGS sequence"/>
</dbReference>
<keyword evidence="3" id="KW-1185">Reference proteome</keyword>
<accession>A0A2A9P9H9</accession>
<dbReference type="AlphaFoldDB" id="A0A2A9P9H9"/>
<evidence type="ECO:0000313" key="2">
    <source>
        <dbReference type="EMBL" id="PFH57958.1"/>
    </source>
</evidence>
<feature type="compositionally biased region" description="Low complexity" evidence="1">
    <location>
        <begin position="84"/>
        <end position="93"/>
    </location>
</feature>